<dbReference type="EC" id="3.1.21.-" evidence="5"/>
<dbReference type="RefSeq" id="WP_407142153.1">
    <property type="nucleotide sequence ID" value="NZ_JBGQQI010000015.1"/>
</dbReference>
<feature type="domain" description="Type I restriction modification DNA specificity" evidence="4">
    <location>
        <begin position="216"/>
        <end position="382"/>
    </location>
</feature>
<keyword evidence="2" id="KW-0680">Restriction system</keyword>
<keyword evidence="5" id="KW-0255">Endonuclease</keyword>
<dbReference type="SUPFAM" id="SSF116734">
    <property type="entry name" value="DNA methylase specificity domain"/>
    <property type="match status" value="2"/>
</dbReference>
<sequence length="401" mass="45745">MNSKSPEIRFNGFTDDWEQRKLKDVSTYSNGGSYENDVSELGKYQLVTLKSIDMSGNLVDSGRFIDKDVSTLDKGTLVMILSEQSPGLLGMTAQIPKNNYYVLNQRVAEISPKNNIDSYFLSMSINKNQRYFSRLGAGTKVQNISKSNVENYELSSPTLFEQRKIGIFFKHIDNTIALHQRELEILEKSKEGFLQKMFPKKGEIVPEIRLTNYTNNWKKEKLGNLVQWKRGKGLPKKSLNTIGNGKPVIHYADLYFFPAAISKVKHYSEENEGYLIKQNSLLFPMSDVTPNGLARTSSIQLRGVYAGGDTLIAELNEVNSDFLSYQINANSNKIMKYVTGTTIKHINSKSLSQLTVYITNKQEQEKIGSFLKKIDEKFFYHEEQLIILKQAKKAFLQKMFV</sequence>
<dbReference type="EMBL" id="JBGQQK010000016">
    <property type="protein sequence ID" value="MFL2102941.1"/>
    <property type="molecule type" value="Genomic_DNA"/>
</dbReference>
<evidence type="ECO:0000256" key="2">
    <source>
        <dbReference type="ARBA" id="ARBA00022747"/>
    </source>
</evidence>
<comment type="caution">
    <text evidence="5">The sequence shown here is derived from an EMBL/GenBank/DDBJ whole genome shotgun (WGS) entry which is preliminary data.</text>
</comment>
<keyword evidence="3" id="KW-0238">DNA-binding</keyword>
<gene>
    <name evidence="5" type="ORF">ACEN37_06690</name>
</gene>
<reference evidence="5 6" key="1">
    <citation type="submission" date="2024-08" db="EMBL/GenBank/DDBJ databases">
        <authorList>
            <person name="Arias E."/>
        </authorList>
    </citation>
    <scope>NUCLEOTIDE SEQUENCE [LARGE SCALE GENOMIC DNA]</scope>
    <source>
        <strain evidence="5 6">FAM 24106</strain>
    </source>
</reference>
<evidence type="ECO:0000259" key="4">
    <source>
        <dbReference type="Pfam" id="PF01420"/>
    </source>
</evidence>
<dbReference type="PANTHER" id="PTHR30408">
    <property type="entry name" value="TYPE-1 RESTRICTION ENZYME ECOKI SPECIFICITY PROTEIN"/>
    <property type="match status" value="1"/>
</dbReference>
<dbReference type="InterPro" id="IPR044946">
    <property type="entry name" value="Restrct_endonuc_typeI_TRD_sf"/>
</dbReference>
<dbReference type="Gene3D" id="1.10.287.1120">
    <property type="entry name" value="Bipartite methylase S protein"/>
    <property type="match status" value="1"/>
</dbReference>
<feature type="domain" description="Type I restriction modification DNA specificity" evidence="4">
    <location>
        <begin position="15"/>
        <end position="187"/>
    </location>
</feature>
<keyword evidence="6" id="KW-1185">Reference proteome</keyword>
<dbReference type="InterPro" id="IPR052021">
    <property type="entry name" value="Type-I_RS_S_subunit"/>
</dbReference>
<organism evidence="5 6">
    <name type="scientific">Marinilactibacillus psychrotolerans</name>
    <dbReference type="NCBI Taxonomy" id="191770"/>
    <lineage>
        <taxon>Bacteria</taxon>
        <taxon>Bacillati</taxon>
        <taxon>Bacillota</taxon>
        <taxon>Bacilli</taxon>
        <taxon>Lactobacillales</taxon>
        <taxon>Carnobacteriaceae</taxon>
        <taxon>Marinilactibacillus</taxon>
    </lineage>
</organism>
<dbReference type="Pfam" id="PF01420">
    <property type="entry name" value="Methylase_S"/>
    <property type="match status" value="2"/>
</dbReference>
<evidence type="ECO:0000256" key="3">
    <source>
        <dbReference type="ARBA" id="ARBA00023125"/>
    </source>
</evidence>
<dbReference type="Proteomes" id="UP001625374">
    <property type="component" value="Unassembled WGS sequence"/>
</dbReference>
<evidence type="ECO:0000256" key="1">
    <source>
        <dbReference type="ARBA" id="ARBA00010923"/>
    </source>
</evidence>
<evidence type="ECO:0000313" key="5">
    <source>
        <dbReference type="EMBL" id="MFL2102941.1"/>
    </source>
</evidence>
<protein>
    <submittedName>
        <fullName evidence="5">Restriction endonuclease subunit S</fullName>
        <ecNumber evidence="5">3.1.21.-</ecNumber>
    </submittedName>
</protein>
<keyword evidence="5" id="KW-0540">Nuclease</keyword>
<name>A0ABW8UJ41_9LACT</name>
<keyword evidence="5" id="KW-0378">Hydrolase</keyword>
<dbReference type="GO" id="GO:0016787">
    <property type="term" value="F:hydrolase activity"/>
    <property type="evidence" value="ECO:0007669"/>
    <property type="project" value="UniProtKB-KW"/>
</dbReference>
<dbReference type="Gene3D" id="3.90.220.20">
    <property type="entry name" value="DNA methylase specificity domains"/>
    <property type="match status" value="2"/>
</dbReference>
<proteinExistence type="inferred from homology"/>
<dbReference type="InterPro" id="IPR000055">
    <property type="entry name" value="Restrct_endonuc_typeI_TRD"/>
</dbReference>
<dbReference type="PANTHER" id="PTHR30408:SF12">
    <property type="entry name" value="TYPE I RESTRICTION ENZYME MJAVIII SPECIFICITY SUBUNIT"/>
    <property type="match status" value="1"/>
</dbReference>
<comment type="similarity">
    <text evidence="1">Belongs to the type-I restriction system S methylase family.</text>
</comment>
<accession>A0ABW8UJ41</accession>
<dbReference type="GO" id="GO:0004519">
    <property type="term" value="F:endonuclease activity"/>
    <property type="evidence" value="ECO:0007669"/>
    <property type="project" value="UniProtKB-KW"/>
</dbReference>
<evidence type="ECO:0000313" key="6">
    <source>
        <dbReference type="Proteomes" id="UP001625374"/>
    </source>
</evidence>